<dbReference type="InterPro" id="IPR003439">
    <property type="entry name" value="ABC_transporter-like_ATP-bd"/>
</dbReference>
<dbReference type="InterPro" id="IPR003593">
    <property type="entry name" value="AAA+_ATPase"/>
</dbReference>
<dbReference type="Proteomes" id="UP000664632">
    <property type="component" value="Unassembled WGS sequence"/>
</dbReference>
<evidence type="ECO:0000256" key="1">
    <source>
        <dbReference type="ARBA" id="ARBA00022448"/>
    </source>
</evidence>
<dbReference type="InterPro" id="IPR051782">
    <property type="entry name" value="ABC_Transporter_VariousFunc"/>
</dbReference>
<dbReference type="GO" id="GO:0005524">
    <property type="term" value="F:ATP binding"/>
    <property type="evidence" value="ECO:0007669"/>
    <property type="project" value="UniProtKB-KW"/>
</dbReference>
<dbReference type="PANTHER" id="PTHR42939:SF1">
    <property type="entry name" value="ABC TRANSPORTER ATP-BINDING PROTEIN ALBC-RELATED"/>
    <property type="match status" value="1"/>
</dbReference>
<evidence type="ECO:0000259" key="4">
    <source>
        <dbReference type="PROSITE" id="PS50893"/>
    </source>
</evidence>
<dbReference type="PROSITE" id="PS50893">
    <property type="entry name" value="ABC_TRANSPORTER_2"/>
    <property type="match status" value="1"/>
</dbReference>
<evidence type="ECO:0000256" key="3">
    <source>
        <dbReference type="ARBA" id="ARBA00022840"/>
    </source>
</evidence>
<dbReference type="SUPFAM" id="SSF52540">
    <property type="entry name" value="P-loop containing nucleoside triphosphate hydrolases"/>
    <property type="match status" value="1"/>
</dbReference>
<dbReference type="PANTHER" id="PTHR42939">
    <property type="entry name" value="ABC TRANSPORTER ATP-BINDING PROTEIN ALBC-RELATED"/>
    <property type="match status" value="1"/>
</dbReference>
<reference evidence="5 6" key="1">
    <citation type="submission" date="2021-03" db="EMBL/GenBank/DDBJ databases">
        <title>Enterococcal diversity collection.</title>
        <authorList>
            <person name="Gilmore M.S."/>
            <person name="Schwartzman J."/>
            <person name="Van Tyne D."/>
            <person name="Martin M."/>
            <person name="Earl A.M."/>
            <person name="Manson A.L."/>
            <person name="Straub T."/>
            <person name="Salamzade R."/>
            <person name="Saavedra J."/>
            <person name="Lebreton F."/>
            <person name="Prichula J."/>
            <person name="Schaufler K."/>
            <person name="Gaca A."/>
            <person name="Sgardioli B."/>
            <person name="Wagenaar J."/>
            <person name="Strong T."/>
        </authorList>
    </citation>
    <scope>NUCLEOTIDE SEQUENCE [LARGE SCALE GENOMIC DNA]</scope>
    <source>
        <strain evidence="5 6">DIV0869a</strain>
    </source>
</reference>
<proteinExistence type="predicted"/>
<evidence type="ECO:0000313" key="6">
    <source>
        <dbReference type="Proteomes" id="UP000664632"/>
    </source>
</evidence>
<dbReference type="PROSITE" id="PS00211">
    <property type="entry name" value="ABC_TRANSPORTER_1"/>
    <property type="match status" value="1"/>
</dbReference>
<evidence type="ECO:0000313" key="5">
    <source>
        <dbReference type="EMBL" id="MBO0439396.1"/>
    </source>
</evidence>
<keyword evidence="3 5" id="KW-0067">ATP-binding</keyword>
<dbReference type="RefSeq" id="WP_207111492.1">
    <property type="nucleotide sequence ID" value="NZ_JAFLWD010000008.1"/>
</dbReference>
<organism evidence="5 6">
    <name type="scientific">Candidatus Enterococcus ikei</name>
    <dbReference type="NCBI Taxonomy" id="2815326"/>
    <lineage>
        <taxon>Bacteria</taxon>
        <taxon>Bacillati</taxon>
        <taxon>Bacillota</taxon>
        <taxon>Bacilli</taxon>
        <taxon>Lactobacillales</taxon>
        <taxon>Enterococcaceae</taxon>
        <taxon>Enterococcus</taxon>
    </lineage>
</organism>
<sequence>MIELINVSFGYKRKEKVLSEINLKINQGECWGVLGHNGAGKTTLSYLIMKLLSPREGRIINNSDDYDYLPEFGGYYNHLTVLQNFEFKLSLSKSKTLVLLDDTLQKLGLWDIKNKLASRLSQGQKKRLAIGLIIISGKEFIYLDEPTNGLDPEMLIILKDYLVELMDKGKTIIINSHNIDFINDISTNVLILNRGKIVYKNTTAETVLETVYFDKVGVNSEKNVE</sequence>
<feature type="domain" description="ABC transporter" evidence="4">
    <location>
        <begin position="2"/>
        <end position="219"/>
    </location>
</feature>
<dbReference type="Pfam" id="PF00005">
    <property type="entry name" value="ABC_tran"/>
    <property type="match status" value="1"/>
</dbReference>
<dbReference type="InterPro" id="IPR027417">
    <property type="entry name" value="P-loop_NTPase"/>
</dbReference>
<keyword evidence="6" id="KW-1185">Reference proteome</keyword>
<name>A0ABS3GVV5_9ENTE</name>
<dbReference type="Gene3D" id="3.40.50.300">
    <property type="entry name" value="P-loop containing nucleotide triphosphate hydrolases"/>
    <property type="match status" value="1"/>
</dbReference>
<gene>
    <name evidence="5" type="ORF">JZO69_03415</name>
</gene>
<comment type="caution">
    <text evidence="5">The sequence shown here is derived from an EMBL/GenBank/DDBJ whole genome shotgun (WGS) entry which is preliminary data.</text>
</comment>
<dbReference type="EMBL" id="JAFLWD010000008">
    <property type="protein sequence ID" value="MBO0439396.1"/>
    <property type="molecule type" value="Genomic_DNA"/>
</dbReference>
<dbReference type="SMART" id="SM00382">
    <property type="entry name" value="AAA"/>
    <property type="match status" value="1"/>
</dbReference>
<evidence type="ECO:0000256" key="2">
    <source>
        <dbReference type="ARBA" id="ARBA00022741"/>
    </source>
</evidence>
<accession>A0ABS3GVV5</accession>
<keyword evidence="2" id="KW-0547">Nucleotide-binding</keyword>
<dbReference type="CDD" id="cd03230">
    <property type="entry name" value="ABC_DR_subfamily_A"/>
    <property type="match status" value="1"/>
</dbReference>
<keyword evidence="1" id="KW-0813">Transport</keyword>
<dbReference type="InterPro" id="IPR017871">
    <property type="entry name" value="ABC_transporter-like_CS"/>
</dbReference>
<protein>
    <submittedName>
        <fullName evidence="5">ABC transporter ATP-binding protein</fullName>
    </submittedName>
</protein>